<keyword evidence="4" id="KW-1185">Reference proteome</keyword>
<dbReference type="CDD" id="cd01292">
    <property type="entry name" value="metallo-dependent_hydrolases"/>
    <property type="match status" value="1"/>
</dbReference>
<evidence type="ECO:0000313" key="4">
    <source>
        <dbReference type="Proteomes" id="UP001549204"/>
    </source>
</evidence>
<dbReference type="EMBL" id="JBEPMC010000001">
    <property type="protein sequence ID" value="MET3577169.1"/>
    <property type="molecule type" value="Genomic_DNA"/>
</dbReference>
<dbReference type="GO" id="GO:0016787">
    <property type="term" value="F:hydrolase activity"/>
    <property type="evidence" value="ECO:0007669"/>
    <property type="project" value="UniProtKB-KW"/>
</dbReference>
<sequence length="293" mass="33297">MTGRAYCDCHVNIWNEEHVLPLYNQLLGRVRAGELAPKADAETLYDEMANVEKAIVFTLRYGDAIGIEGDDATTAAAVRKYPDKFVGFAYVDPRRADCMEMLRHGIEDLGLKGAKFGPIYNGVHLADPRLEPVYEYLQKYNLPLTMHMGTTFARNAPVELGRAIHVEPIAMKYPDLTMVMAHMGHPWFDEAIVVARKQPNVWLENSALFYRPWQYYNMLVLAEEYRVADKIFFGTDFPFARVDESVAGHLAVNRLVEGTPMPKVSGETIQRILRSNPLEHWWKGDNPLQPARG</sequence>
<proteinExistence type="predicted"/>
<dbReference type="PANTHER" id="PTHR21240:SF19">
    <property type="entry name" value="CATALYTIC_ HYDROLASE"/>
    <property type="match status" value="1"/>
</dbReference>
<dbReference type="SUPFAM" id="SSF51556">
    <property type="entry name" value="Metallo-dependent hydrolases"/>
    <property type="match status" value="1"/>
</dbReference>
<accession>A0ABV2GFU6</accession>
<keyword evidence="3" id="KW-0378">Hydrolase</keyword>
<reference evidence="3 4" key="1">
    <citation type="submission" date="2024-06" db="EMBL/GenBank/DDBJ databases">
        <title>Genomic Encyclopedia of Type Strains, Phase IV (KMG-IV): sequencing the most valuable type-strain genomes for metagenomic binning, comparative biology and taxonomic classification.</title>
        <authorList>
            <person name="Goeker M."/>
        </authorList>
    </citation>
    <scope>NUCLEOTIDE SEQUENCE [LARGE SCALE GENOMIC DNA]</scope>
    <source>
        <strain evidence="3 4">DSM 100022</strain>
    </source>
</reference>
<dbReference type="Gene3D" id="3.20.20.140">
    <property type="entry name" value="Metal-dependent hydrolases"/>
    <property type="match status" value="1"/>
</dbReference>
<feature type="domain" description="Amidohydrolase-related" evidence="2">
    <location>
        <begin position="7"/>
        <end position="278"/>
    </location>
</feature>
<dbReference type="InterPro" id="IPR006680">
    <property type="entry name" value="Amidohydro-rel"/>
</dbReference>
<dbReference type="Proteomes" id="UP001549204">
    <property type="component" value="Unassembled WGS sequence"/>
</dbReference>
<dbReference type="InterPro" id="IPR032466">
    <property type="entry name" value="Metal_Hydrolase"/>
</dbReference>
<dbReference type="Pfam" id="PF04909">
    <property type="entry name" value="Amidohydro_2"/>
    <property type="match status" value="1"/>
</dbReference>
<keyword evidence="1" id="KW-0456">Lyase</keyword>
<name>A0ABV2GFU6_9HYPH</name>
<evidence type="ECO:0000313" key="3">
    <source>
        <dbReference type="EMBL" id="MET3577169.1"/>
    </source>
</evidence>
<comment type="caution">
    <text evidence="3">The sequence shown here is derived from an EMBL/GenBank/DDBJ whole genome shotgun (WGS) entry which is preliminary data.</text>
</comment>
<evidence type="ECO:0000259" key="2">
    <source>
        <dbReference type="Pfam" id="PF04909"/>
    </source>
</evidence>
<dbReference type="RefSeq" id="WP_354487258.1">
    <property type="nucleotide sequence ID" value="NZ_JBEPMC010000001.1"/>
</dbReference>
<protein>
    <submittedName>
        <fullName evidence="3">TIM-barrel fold metal-dependent hydrolase</fullName>
    </submittedName>
</protein>
<dbReference type="PANTHER" id="PTHR21240">
    <property type="entry name" value="2-AMINO-3-CARBOXYLMUCONATE-6-SEMIALDEHYDE DECARBOXYLASE"/>
    <property type="match status" value="1"/>
</dbReference>
<gene>
    <name evidence="3" type="ORF">ABID19_000184</name>
</gene>
<dbReference type="InterPro" id="IPR032465">
    <property type="entry name" value="ACMSD"/>
</dbReference>
<organism evidence="3 4">
    <name type="scientific">Mesorhizobium robiniae</name>
    <dbReference type="NCBI Taxonomy" id="559315"/>
    <lineage>
        <taxon>Bacteria</taxon>
        <taxon>Pseudomonadati</taxon>
        <taxon>Pseudomonadota</taxon>
        <taxon>Alphaproteobacteria</taxon>
        <taxon>Hyphomicrobiales</taxon>
        <taxon>Phyllobacteriaceae</taxon>
        <taxon>Mesorhizobium</taxon>
    </lineage>
</organism>
<evidence type="ECO:0000256" key="1">
    <source>
        <dbReference type="ARBA" id="ARBA00023239"/>
    </source>
</evidence>